<keyword evidence="6" id="KW-0044">Antibiotic</keyword>
<feature type="signal peptide" evidence="6">
    <location>
        <begin position="1"/>
        <end position="19"/>
    </location>
</feature>
<dbReference type="GO" id="GO:0045087">
    <property type="term" value="P:innate immune response"/>
    <property type="evidence" value="ECO:0007669"/>
    <property type="project" value="InterPro"/>
</dbReference>
<name>A0AAX6Q7T7_HETGA</name>
<sequence>MKLHLVFFILLFWVTISPPKRRDPEYGSVNLSKECRRSSGQCRAQCYDNEMRVAFCLKPGIHYCMSSSG</sequence>
<evidence type="ECO:0000256" key="6">
    <source>
        <dbReference type="RuleBase" id="RU231113"/>
    </source>
</evidence>
<evidence type="ECO:0000313" key="8">
    <source>
        <dbReference type="Proteomes" id="UP000694906"/>
    </source>
</evidence>
<reference evidence="9" key="1">
    <citation type="submission" date="2025-08" db="UniProtKB">
        <authorList>
            <consortium name="RefSeq"/>
        </authorList>
    </citation>
    <scope>IDENTIFICATION</scope>
</reference>
<dbReference type="KEGG" id="hgl:101699208"/>
<comment type="subcellular location">
    <subcellularLocation>
        <location evidence="1 6">Secreted</location>
    </subcellularLocation>
</comment>
<gene>
    <name evidence="9" type="primary">Defb110</name>
</gene>
<dbReference type="GO" id="GO:0005576">
    <property type="term" value="C:extracellular region"/>
    <property type="evidence" value="ECO:0007669"/>
    <property type="project" value="UniProtKB-SubCell"/>
</dbReference>
<keyword evidence="5" id="KW-1015">Disulfide bond</keyword>
<evidence type="ECO:0000256" key="2">
    <source>
        <dbReference type="ARBA" id="ARBA00007371"/>
    </source>
</evidence>
<dbReference type="GeneID" id="101699208"/>
<keyword evidence="6" id="KW-0929">Antimicrobial</keyword>
<feature type="domain" description="Beta-defensin" evidence="7">
    <location>
        <begin position="34"/>
        <end position="58"/>
    </location>
</feature>
<dbReference type="AlphaFoldDB" id="A0AAX6Q7T7"/>
<comment type="similarity">
    <text evidence="2 6">Belongs to the beta-defensin family.</text>
</comment>
<keyword evidence="6" id="KW-0211">Defensin</keyword>
<evidence type="ECO:0000256" key="1">
    <source>
        <dbReference type="ARBA" id="ARBA00004613"/>
    </source>
</evidence>
<organism evidence="8 9">
    <name type="scientific">Heterocephalus glaber</name>
    <name type="common">Naked mole rat</name>
    <dbReference type="NCBI Taxonomy" id="10181"/>
    <lineage>
        <taxon>Eukaryota</taxon>
        <taxon>Metazoa</taxon>
        <taxon>Chordata</taxon>
        <taxon>Craniata</taxon>
        <taxon>Vertebrata</taxon>
        <taxon>Euteleostomi</taxon>
        <taxon>Mammalia</taxon>
        <taxon>Eutheria</taxon>
        <taxon>Euarchontoglires</taxon>
        <taxon>Glires</taxon>
        <taxon>Rodentia</taxon>
        <taxon>Hystricomorpha</taxon>
        <taxon>Bathyergidae</taxon>
        <taxon>Heterocephalus</taxon>
    </lineage>
</organism>
<dbReference type="InterPro" id="IPR025933">
    <property type="entry name" value="Beta_defensin_dom"/>
</dbReference>
<dbReference type="Proteomes" id="UP000694906">
    <property type="component" value="Unplaced"/>
</dbReference>
<dbReference type="CTD" id="245913"/>
<evidence type="ECO:0000256" key="3">
    <source>
        <dbReference type="ARBA" id="ARBA00022525"/>
    </source>
</evidence>
<evidence type="ECO:0000256" key="5">
    <source>
        <dbReference type="ARBA" id="ARBA00023157"/>
    </source>
</evidence>
<keyword evidence="4 6" id="KW-0732">Signal</keyword>
<evidence type="ECO:0000313" key="9">
    <source>
        <dbReference type="RefSeq" id="XP_004869118.1"/>
    </source>
</evidence>
<evidence type="ECO:0000259" key="7">
    <source>
        <dbReference type="Pfam" id="PF13841"/>
    </source>
</evidence>
<keyword evidence="3 6" id="KW-0964">Secreted</keyword>
<keyword evidence="8" id="KW-1185">Reference proteome</keyword>
<proteinExistence type="inferred from homology"/>
<feature type="chain" id="PRO_5043114249" description="Beta-defensin" evidence="6">
    <location>
        <begin position="20"/>
        <end position="69"/>
    </location>
</feature>
<comment type="function">
    <text evidence="6">Has antibacterial activity.</text>
</comment>
<protein>
    <recommendedName>
        <fullName evidence="6">Beta-defensin</fullName>
    </recommendedName>
</protein>
<evidence type="ECO:0000256" key="4">
    <source>
        <dbReference type="ARBA" id="ARBA00022729"/>
    </source>
</evidence>
<dbReference type="GO" id="GO:0042742">
    <property type="term" value="P:defense response to bacterium"/>
    <property type="evidence" value="ECO:0007669"/>
    <property type="project" value="UniProtKB-UniRule"/>
</dbReference>
<accession>A0AAX6Q7T7</accession>
<dbReference type="RefSeq" id="XP_004869118.1">
    <property type="nucleotide sequence ID" value="XM_004869061.1"/>
</dbReference>
<dbReference type="Pfam" id="PF13841">
    <property type="entry name" value="Defensin_beta_2"/>
    <property type="match status" value="1"/>
</dbReference>